<reference evidence="3 4" key="1">
    <citation type="submission" date="2024-05" db="EMBL/GenBank/DDBJ databases">
        <title>Genetic variation in Jamaican populations of the coffee berry borer (Hypothenemus hampei).</title>
        <authorList>
            <person name="Errbii M."/>
            <person name="Myrie A."/>
        </authorList>
    </citation>
    <scope>NUCLEOTIDE SEQUENCE [LARGE SCALE GENOMIC DNA]</scope>
    <source>
        <strain evidence="3">JA-Hopewell-2020-01-JO</strain>
        <tissue evidence="3">Whole body</tissue>
    </source>
</reference>
<protein>
    <recommendedName>
        <fullName evidence="5">Envelope glycoprotein</fullName>
    </recommendedName>
</protein>
<evidence type="ECO:0000313" key="4">
    <source>
        <dbReference type="Proteomes" id="UP001566132"/>
    </source>
</evidence>
<keyword evidence="2" id="KW-0812">Transmembrane</keyword>
<sequence length="279" mass="31957">MDIPNDIVGVDYNTQQYFTLTAEEMERSSKIQKYIYVCSPLQIKNMENNPHCGLNEIYQKGDSTACPVSRRNFNTPIWQQLYTTNTWLFISPNRTRIAIKCNGRREEMMLNKTGMITVSSGCIIITKQTMIAPQRTETIPVMAGYIRPVVANLTLSKLNIDSIIQPIDEVMKPSDNLEELRQNQEGLQEELDQIHWHKVKHHSVLFSTMTTLSVLTILLGVVGATKGIRWLRNRKSTVPQSSRNQDSHEAEEFELRPLRNQAKTEETETVYSLPQQSTA</sequence>
<evidence type="ECO:0000256" key="2">
    <source>
        <dbReference type="SAM" id="Phobius"/>
    </source>
</evidence>
<feature type="compositionally biased region" description="Basic and acidic residues" evidence="1">
    <location>
        <begin position="245"/>
        <end position="266"/>
    </location>
</feature>
<dbReference type="InterPro" id="IPR022048">
    <property type="entry name" value="Envelope_fusion-like"/>
</dbReference>
<feature type="compositionally biased region" description="Polar residues" evidence="1">
    <location>
        <begin position="269"/>
        <end position="279"/>
    </location>
</feature>
<dbReference type="AlphaFoldDB" id="A0ABD1E1G5"/>
<keyword evidence="2" id="KW-1133">Transmembrane helix</keyword>
<proteinExistence type="predicted"/>
<keyword evidence="4" id="KW-1185">Reference proteome</keyword>
<evidence type="ECO:0008006" key="5">
    <source>
        <dbReference type="Google" id="ProtNLM"/>
    </source>
</evidence>
<organism evidence="3 4">
    <name type="scientific">Hypothenemus hampei</name>
    <name type="common">Coffee berry borer</name>
    <dbReference type="NCBI Taxonomy" id="57062"/>
    <lineage>
        <taxon>Eukaryota</taxon>
        <taxon>Metazoa</taxon>
        <taxon>Ecdysozoa</taxon>
        <taxon>Arthropoda</taxon>
        <taxon>Hexapoda</taxon>
        <taxon>Insecta</taxon>
        <taxon>Pterygota</taxon>
        <taxon>Neoptera</taxon>
        <taxon>Endopterygota</taxon>
        <taxon>Coleoptera</taxon>
        <taxon>Polyphaga</taxon>
        <taxon>Cucujiformia</taxon>
        <taxon>Curculionidae</taxon>
        <taxon>Scolytinae</taxon>
        <taxon>Hypothenemus</taxon>
    </lineage>
</organism>
<accession>A0ABD1E1G5</accession>
<feature type="transmembrane region" description="Helical" evidence="2">
    <location>
        <begin position="204"/>
        <end position="225"/>
    </location>
</feature>
<keyword evidence="2" id="KW-0472">Membrane</keyword>
<evidence type="ECO:0000256" key="1">
    <source>
        <dbReference type="SAM" id="MobiDB-lite"/>
    </source>
</evidence>
<gene>
    <name evidence="3" type="ORF">ABEB36_015557</name>
</gene>
<feature type="region of interest" description="Disordered" evidence="1">
    <location>
        <begin position="235"/>
        <end position="279"/>
    </location>
</feature>
<dbReference type="Proteomes" id="UP001566132">
    <property type="component" value="Unassembled WGS sequence"/>
</dbReference>
<name>A0ABD1E1G5_HYPHA</name>
<dbReference type="Pfam" id="PF12259">
    <property type="entry name" value="Baculo_F"/>
    <property type="match status" value="1"/>
</dbReference>
<dbReference type="EMBL" id="JBDJPC010000018">
    <property type="protein sequence ID" value="KAL1487802.1"/>
    <property type="molecule type" value="Genomic_DNA"/>
</dbReference>
<evidence type="ECO:0000313" key="3">
    <source>
        <dbReference type="EMBL" id="KAL1487802.1"/>
    </source>
</evidence>
<comment type="caution">
    <text evidence="3">The sequence shown here is derived from an EMBL/GenBank/DDBJ whole genome shotgun (WGS) entry which is preliminary data.</text>
</comment>